<dbReference type="EMBL" id="WNYA01020636">
    <property type="protein sequence ID" value="KAG8538504.1"/>
    <property type="molecule type" value="Genomic_DNA"/>
</dbReference>
<accession>A0AAV6YM45</accession>
<evidence type="ECO:0000313" key="1">
    <source>
        <dbReference type="EMBL" id="KAG8538504.1"/>
    </source>
</evidence>
<dbReference type="Proteomes" id="UP000824782">
    <property type="component" value="Unassembled WGS sequence"/>
</dbReference>
<protein>
    <submittedName>
        <fullName evidence="1">Uncharacterized protein</fullName>
    </submittedName>
</protein>
<name>A0AAV6YM45_ENGPU</name>
<reference evidence="1" key="1">
    <citation type="thesis" date="2020" institute="ProQuest LLC" country="789 East Eisenhower Parkway, Ann Arbor, MI, USA">
        <title>Comparative Genomics and Chromosome Evolution.</title>
        <authorList>
            <person name="Mudd A.B."/>
        </authorList>
    </citation>
    <scope>NUCLEOTIDE SEQUENCE</scope>
    <source>
        <strain evidence="1">237g6f4</strain>
        <tissue evidence="1">Blood</tissue>
    </source>
</reference>
<dbReference type="AlphaFoldDB" id="A0AAV6YM45"/>
<sequence>MGGRDRSVVWIGGPWRRSRGKTTQSSSVSGACSLHRGKCWGNHSCFSLNLQGVCYKLWPSAQILRKSQDKCRHFVT</sequence>
<dbReference type="PROSITE" id="PS51257">
    <property type="entry name" value="PROKAR_LIPOPROTEIN"/>
    <property type="match status" value="1"/>
</dbReference>
<evidence type="ECO:0000313" key="2">
    <source>
        <dbReference type="Proteomes" id="UP000824782"/>
    </source>
</evidence>
<gene>
    <name evidence="1" type="ORF">GDO81_022517</name>
</gene>
<proteinExistence type="predicted"/>
<keyword evidence="2" id="KW-1185">Reference proteome</keyword>
<organism evidence="1 2">
    <name type="scientific">Engystomops pustulosus</name>
    <name type="common">Tungara frog</name>
    <name type="synonym">Physalaemus pustulosus</name>
    <dbReference type="NCBI Taxonomy" id="76066"/>
    <lineage>
        <taxon>Eukaryota</taxon>
        <taxon>Metazoa</taxon>
        <taxon>Chordata</taxon>
        <taxon>Craniata</taxon>
        <taxon>Vertebrata</taxon>
        <taxon>Euteleostomi</taxon>
        <taxon>Amphibia</taxon>
        <taxon>Batrachia</taxon>
        <taxon>Anura</taxon>
        <taxon>Neobatrachia</taxon>
        <taxon>Hyloidea</taxon>
        <taxon>Leptodactylidae</taxon>
        <taxon>Leiuperinae</taxon>
        <taxon>Engystomops</taxon>
    </lineage>
</organism>
<comment type="caution">
    <text evidence="1">The sequence shown here is derived from an EMBL/GenBank/DDBJ whole genome shotgun (WGS) entry which is preliminary data.</text>
</comment>